<accession>S3DFH2</accession>
<name>S3DFH2_GLAL2</name>
<organism evidence="1 2">
    <name type="scientific">Glarea lozoyensis (strain ATCC 20868 / MF5171)</name>
    <dbReference type="NCBI Taxonomy" id="1116229"/>
    <lineage>
        <taxon>Eukaryota</taxon>
        <taxon>Fungi</taxon>
        <taxon>Dikarya</taxon>
        <taxon>Ascomycota</taxon>
        <taxon>Pezizomycotina</taxon>
        <taxon>Leotiomycetes</taxon>
        <taxon>Helotiales</taxon>
        <taxon>Helotiaceae</taxon>
        <taxon>Glarea</taxon>
    </lineage>
</organism>
<sequence>MAQTQYPEFLYHVKRTVTDFHEDKSGATRTTDILATFTDLPAAKKAAYGALESEGYLRDDFESYESKAETEQWSHGDGVLVFAKAPAGQEFEVYLDTKPNDLKFEGNEAGQVEGNLHYVMQTTIDYNSDRIGGIQNTEVEGTYPNRIAAFEAVKTALLDEEVTKEFFSEYDERDDFIGEWPYGDECWVHAVGPTGQNFLVFVKNRPHSHRHHECDHHSGSKCDCACKHTEKECKHKQCKHEDCKCDTICTFQATFLSNQPSKLSHRAMSTVSTDELDIDRVVTYWFEDSNKPLFAKWFGGGPDVDSEIRERFSALCDTAHTKGLQSWTDKPKGTLALILLLDQFSRNLHRGSSLSHAQDATCLDIAAKAIAKGFDLEVPVVQQPFFYLPLMHDENLVSQVAAMALYNGFIARCQTQSDPQLLEYAYASRDFSKRHLDTILRFGRYPSRNGILGRETTPEEAAFLKENPTGF</sequence>
<dbReference type="InterPro" id="IPR010323">
    <property type="entry name" value="DUF924"/>
</dbReference>
<dbReference type="Gene3D" id="1.20.58.320">
    <property type="entry name" value="TPR-like"/>
    <property type="match status" value="1"/>
</dbReference>
<keyword evidence="2" id="KW-1185">Reference proteome</keyword>
<dbReference type="RefSeq" id="XP_008076477.1">
    <property type="nucleotide sequence ID" value="XM_008078286.1"/>
</dbReference>
<dbReference type="HOGENOM" id="CLU_580092_0_0_1"/>
<gene>
    <name evidence="1" type="ORF">GLAREA_09325</name>
</gene>
<dbReference type="EMBL" id="KE145352">
    <property type="protein sequence ID" value="EPE37162.1"/>
    <property type="molecule type" value="Genomic_DNA"/>
</dbReference>
<reference evidence="1 2" key="1">
    <citation type="journal article" date="2013" name="BMC Genomics">
        <title>Genomics-driven discovery of the pneumocandin biosynthetic gene cluster in the fungus Glarea lozoyensis.</title>
        <authorList>
            <person name="Chen L."/>
            <person name="Yue Q."/>
            <person name="Zhang X."/>
            <person name="Xiang M."/>
            <person name="Wang C."/>
            <person name="Li S."/>
            <person name="Che Y."/>
            <person name="Ortiz-Lopez F.J."/>
            <person name="Bills G.F."/>
            <person name="Liu X."/>
            <person name="An Z."/>
        </authorList>
    </citation>
    <scope>NUCLEOTIDE SEQUENCE [LARGE SCALE GENOMIC DNA]</scope>
    <source>
        <strain evidence="2">ATCC 20868 / MF5171</strain>
    </source>
</reference>
<protein>
    <recommendedName>
        <fullName evidence="3">DUF924-domain-containing protein</fullName>
    </recommendedName>
</protein>
<dbReference type="Pfam" id="PF06041">
    <property type="entry name" value="DUF924"/>
    <property type="match status" value="1"/>
</dbReference>
<dbReference type="Gene3D" id="1.25.40.10">
    <property type="entry name" value="Tetratricopeptide repeat domain"/>
    <property type="match status" value="1"/>
</dbReference>
<dbReference type="KEGG" id="glz:GLAREA_09325"/>
<evidence type="ECO:0000313" key="2">
    <source>
        <dbReference type="Proteomes" id="UP000016922"/>
    </source>
</evidence>
<dbReference type="GeneID" id="19468373"/>
<evidence type="ECO:0000313" key="1">
    <source>
        <dbReference type="EMBL" id="EPE37162.1"/>
    </source>
</evidence>
<dbReference type="InterPro" id="IPR011990">
    <property type="entry name" value="TPR-like_helical_dom_sf"/>
</dbReference>
<dbReference type="Proteomes" id="UP000016922">
    <property type="component" value="Unassembled WGS sequence"/>
</dbReference>
<evidence type="ECO:0008006" key="3">
    <source>
        <dbReference type="Google" id="ProtNLM"/>
    </source>
</evidence>
<dbReference type="OrthoDB" id="3880401at2759"/>
<proteinExistence type="predicted"/>
<dbReference type="SUPFAM" id="SSF48452">
    <property type="entry name" value="TPR-like"/>
    <property type="match status" value="1"/>
</dbReference>
<dbReference type="AlphaFoldDB" id="S3DFH2"/>
<dbReference type="eggNOG" id="ENOG502S80R">
    <property type="taxonomic scope" value="Eukaryota"/>
</dbReference>